<dbReference type="EMBL" id="CP009220">
    <property type="protein sequence ID" value="ALC07066.1"/>
    <property type="molecule type" value="Genomic_DNA"/>
</dbReference>
<dbReference type="AlphaFoldDB" id="A0A0M4CFS9"/>
<dbReference type="PATRIC" id="fig|931089.4.peg.2768"/>
<protein>
    <submittedName>
        <fullName evidence="1">Uncharacterized protein</fullName>
    </submittedName>
</protein>
<name>A0A0M4CFS9_9CORY</name>
<dbReference type="Gene3D" id="3.30.450.410">
    <property type="match status" value="1"/>
</dbReference>
<dbReference type="Pfam" id="PF03243">
    <property type="entry name" value="MerB"/>
    <property type="match status" value="1"/>
</dbReference>
<proteinExistence type="predicted"/>
<dbReference type="GO" id="GO:0018836">
    <property type="term" value="F:alkylmercury lyase activity"/>
    <property type="evidence" value="ECO:0007669"/>
    <property type="project" value="InterPro"/>
</dbReference>
<reference evidence="1 2" key="1">
    <citation type="submission" date="2014-08" db="EMBL/GenBank/DDBJ databases">
        <title>Complete genome sequence of Corynebacterium deserti GIMN1.010 (=DSM 45689), isolated from desert sand in western China.</title>
        <authorList>
            <person name="Ruckert C."/>
            <person name="Albersmeier A."/>
            <person name="Kalinowski J."/>
        </authorList>
    </citation>
    <scope>NUCLEOTIDE SEQUENCE [LARGE SCALE GENOMIC DNA]</scope>
    <source>
        <strain evidence="1 2">GIMN1.010</strain>
    </source>
</reference>
<dbReference type="InterPro" id="IPR004927">
    <property type="entry name" value="MerB"/>
</dbReference>
<organism evidence="1 2">
    <name type="scientific">Corynebacterium deserti GIMN1.010</name>
    <dbReference type="NCBI Taxonomy" id="931089"/>
    <lineage>
        <taxon>Bacteria</taxon>
        <taxon>Bacillati</taxon>
        <taxon>Actinomycetota</taxon>
        <taxon>Actinomycetes</taxon>
        <taxon>Mycobacteriales</taxon>
        <taxon>Corynebacteriaceae</taxon>
        <taxon>Corynebacterium</taxon>
    </lineage>
</organism>
<evidence type="ECO:0000313" key="2">
    <source>
        <dbReference type="Proteomes" id="UP000068067"/>
    </source>
</evidence>
<dbReference type="InterPro" id="IPR053717">
    <property type="entry name" value="MerB_lyase_sf"/>
</dbReference>
<dbReference type="Proteomes" id="UP000068067">
    <property type="component" value="Chromosome"/>
</dbReference>
<accession>A0A0M4CFS9</accession>
<dbReference type="SUPFAM" id="SSF160387">
    <property type="entry name" value="NosL/MerB-like"/>
    <property type="match status" value="1"/>
</dbReference>
<evidence type="ECO:0000313" key="1">
    <source>
        <dbReference type="EMBL" id="ALC07066.1"/>
    </source>
</evidence>
<keyword evidence="2" id="KW-1185">Reference proteome</keyword>
<sequence length="72" mass="8243">MHMRSLFNKQGDRIRIAQLFTAAPKAFVLTLTDGFDDRHWWGGYAWDSFGISATTKTELRIETACPECGEYI</sequence>
<dbReference type="KEGG" id="cdx:CDES_13695"/>
<gene>
    <name evidence="1" type="ORF">CDES_13695</name>
</gene>